<feature type="region of interest" description="Disordered" evidence="1">
    <location>
        <begin position="166"/>
        <end position="187"/>
    </location>
</feature>
<evidence type="ECO:0000313" key="3">
    <source>
        <dbReference type="Proteomes" id="UP000193218"/>
    </source>
</evidence>
<name>A0A1Y1U5P6_9TREE</name>
<feature type="compositionally biased region" description="Pro residues" evidence="1">
    <location>
        <begin position="300"/>
        <end position="312"/>
    </location>
</feature>
<dbReference type="EMBL" id="NBSH01000024">
    <property type="protein sequence ID" value="ORX33350.1"/>
    <property type="molecule type" value="Genomic_DNA"/>
</dbReference>
<feature type="region of interest" description="Disordered" evidence="1">
    <location>
        <begin position="27"/>
        <end position="54"/>
    </location>
</feature>
<evidence type="ECO:0000256" key="1">
    <source>
        <dbReference type="SAM" id="MobiDB-lite"/>
    </source>
</evidence>
<accession>A0A1Y1U5P6</accession>
<gene>
    <name evidence="2" type="ORF">BD324DRAFT_684322</name>
</gene>
<evidence type="ECO:0000313" key="2">
    <source>
        <dbReference type="EMBL" id="ORX33350.1"/>
    </source>
</evidence>
<dbReference type="AlphaFoldDB" id="A0A1Y1U5P6"/>
<proteinExistence type="predicted"/>
<sequence length="731" mass="80070">MPSRTRSKRLRSISPGSTVASTVTVRRRVGRGRSAAPSSVYTETPRPAAPTPPGLNILTSLSVSQFWPSDRRFVVVDDVWAEEELAWLRSEIQTIGGVIQTDPIRVTMMDYLVIPSPSEERIPNSGLGPRLSLGITHPELSNLQRVSRRWIKLCVFRGQVLDPDGPVGDMSGVQPRAGPSGDPSLLSTTATARHAKSPLDFAQRELAHDVLEAMDRFDWSQRGARTKFYAHFDVEQPRQNQSLPMHISNFIGRNLALFEHACPAFAATAVPGRRGAGLHTRRRRKMDEGTSPIAEINEATPPPSHDAGPPTPRSLASSRHTADPSTARLEDSEASVSTSDFQSSFDDDGGFAGSDSDYDHDSAFSTSDSTRLIRLEDMVSQSPEKLPPAAGSPILTAASDRSESPGPIPAPLSHETSPNPSEVIQHALGTSLNTSQIASYDLRLWCSSVEAWAKAPANAGRSAFPSLSSCQALCSSLGRLPPDETSGEEISFVAPRSVDLVSDLWVLMRSILQHKLFQFDHRTDHRTARSGIQSSNSDKSSSSRAIRILDQEPLSVYRIATQDDQYSNVPFSQVTLKCQAWRAITVSALDIPRLLAFEVNSIWYGIVIDPCDRVITCFDPCSQTVDSGEDISQLVMDFWDDALFEAGAEPSSSAFTTSVQLLSQPFQPEVSSAATLAWLIHVISRWDESISIPAPLEYEREDRLRYLRSLIQSSLWDIAANAIPGQVDTYL</sequence>
<comment type="caution">
    <text evidence="2">The sequence shown here is derived from an EMBL/GenBank/DDBJ whole genome shotgun (WGS) entry which is preliminary data.</text>
</comment>
<protein>
    <submittedName>
        <fullName evidence="2">Uncharacterized protein</fullName>
    </submittedName>
</protein>
<dbReference type="RefSeq" id="XP_021867697.1">
    <property type="nucleotide sequence ID" value="XM_022019213.1"/>
</dbReference>
<feature type="compositionally biased region" description="Low complexity" evidence="1">
    <location>
        <begin position="335"/>
        <end position="344"/>
    </location>
</feature>
<dbReference type="InParanoid" id="A0A1Y1U5P6"/>
<dbReference type="Proteomes" id="UP000193218">
    <property type="component" value="Unassembled WGS sequence"/>
</dbReference>
<feature type="region of interest" description="Disordered" evidence="1">
    <location>
        <begin position="274"/>
        <end position="366"/>
    </location>
</feature>
<keyword evidence="3" id="KW-1185">Reference proteome</keyword>
<dbReference type="GeneID" id="33561022"/>
<feature type="region of interest" description="Disordered" evidence="1">
    <location>
        <begin position="380"/>
        <end position="421"/>
    </location>
</feature>
<organism evidence="2 3">
    <name type="scientific">Kockovaella imperatae</name>
    <dbReference type="NCBI Taxonomy" id="4999"/>
    <lineage>
        <taxon>Eukaryota</taxon>
        <taxon>Fungi</taxon>
        <taxon>Dikarya</taxon>
        <taxon>Basidiomycota</taxon>
        <taxon>Agaricomycotina</taxon>
        <taxon>Tremellomycetes</taxon>
        <taxon>Tremellales</taxon>
        <taxon>Cuniculitremaceae</taxon>
        <taxon>Kockovaella</taxon>
    </lineage>
</organism>
<reference evidence="2 3" key="1">
    <citation type="submission" date="2017-03" db="EMBL/GenBank/DDBJ databases">
        <title>Widespread Adenine N6-methylation of Active Genes in Fungi.</title>
        <authorList>
            <consortium name="DOE Joint Genome Institute"/>
            <person name="Mondo S.J."/>
            <person name="Dannebaum R.O."/>
            <person name="Kuo R.C."/>
            <person name="Louie K.B."/>
            <person name="Bewick A.J."/>
            <person name="Labutti K."/>
            <person name="Haridas S."/>
            <person name="Kuo A."/>
            <person name="Salamov A."/>
            <person name="Ahrendt S.R."/>
            <person name="Lau R."/>
            <person name="Bowen B.P."/>
            <person name="Lipzen A."/>
            <person name="Sullivan W."/>
            <person name="Andreopoulos W.B."/>
            <person name="Clum A."/>
            <person name="Lindquist E."/>
            <person name="Daum C."/>
            <person name="Northen T.R."/>
            <person name="Ramamoorthy G."/>
            <person name="Schmitz R.J."/>
            <person name="Gryganskyi A."/>
            <person name="Culley D."/>
            <person name="Magnuson J."/>
            <person name="James T.Y."/>
            <person name="O'Malley M.A."/>
            <person name="Stajich J.E."/>
            <person name="Spatafora J.W."/>
            <person name="Visel A."/>
            <person name="Grigoriev I.V."/>
        </authorList>
    </citation>
    <scope>NUCLEOTIDE SEQUENCE [LARGE SCALE GENOMIC DNA]</scope>
    <source>
        <strain evidence="2 3">NRRL Y-17943</strain>
    </source>
</reference>